<proteinExistence type="predicted"/>
<feature type="compositionally biased region" description="Polar residues" evidence="1">
    <location>
        <begin position="177"/>
        <end position="186"/>
    </location>
</feature>
<evidence type="ECO:0000256" key="1">
    <source>
        <dbReference type="SAM" id="MobiDB-lite"/>
    </source>
</evidence>
<feature type="compositionally biased region" description="Basic and acidic residues" evidence="1">
    <location>
        <begin position="163"/>
        <end position="175"/>
    </location>
</feature>
<evidence type="ECO:0000313" key="2">
    <source>
        <dbReference type="EMBL" id="GJT50225.1"/>
    </source>
</evidence>
<comment type="caution">
    <text evidence="2">The sequence shown here is derived from an EMBL/GenBank/DDBJ whole genome shotgun (WGS) entry which is preliminary data.</text>
</comment>
<organism evidence="2 3">
    <name type="scientific">Tanacetum coccineum</name>
    <dbReference type="NCBI Taxonomy" id="301880"/>
    <lineage>
        <taxon>Eukaryota</taxon>
        <taxon>Viridiplantae</taxon>
        <taxon>Streptophyta</taxon>
        <taxon>Embryophyta</taxon>
        <taxon>Tracheophyta</taxon>
        <taxon>Spermatophyta</taxon>
        <taxon>Magnoliopsida</taxon>
        <taxon>eudicotyledons</taxon>
        <taxon>Gunneridae</taxon>
        <taxon>Pentapetalae</taxon>
        <taxon>asterids</taxon>
        <taxon>campanulids</taxon>
        <taxon>Asterales</taxon>
        <taxon>Asteraceae</taxon>
        <taxon>Asteroideae</taxon>
        <taxon>Anthemideae</taxon>
        <taxon>Anthemidinae</taxon>
        <taxon>Tanacetum</taxon>
    </lineage>
</organism>
<feature type="region of interest" description="Disordered" evidence="1">
    <location>
        <begin position="141"/>
        <end position="187"/>
    </location>
</feature>
<accession>A0ABQ5EH55</accession>
<feature type="compositionally biased region" description="Basic and acidic residues" evidence="1">
    <location>
        <begin position="238"/>
        <end position="249"/>
    </location>
</feature>
<reference evidence="2" key="2">
    <citation type="submission" date="2022-01" db="EMBL/GenBank/DDBJ databases">
        <authorList>
            <person name="Yamashiro T."/>
            <person name="Shiraishi A."/>
            <person name="Satake H."/>
            <person name="Nakayama K."/>
        </authorList>
    </citation>
    <scope>NUCLEOTIDE SEQUENCE</scope>
</reference>
<dbReference type="EMBL" id="BQNB010016303">
    <property type="protein sequence ID" value="GJT50225.1"/>
    <property type="molecule type" value="Genomic_DNA"/>
</dbReference>
<reference evidence="2" key="1">
    <citation type="journal article" date="2022" name="Int. J. Mol. Sci.">
        <title>Draft Genome of Tanacetum Coccineum: Genomic Comparison of Closely Related Tanacetum-Family Plants.</title>
        <authorList>
            <person name="Yamashiro T."/>
            <person name="Shiraishi A."/>
            <person name="Nakayama K."/>
            <person name="Satake H."/>
        </authorList>
    </citation>
    <scope>NUCLEOTIDE SEQUENCE</scope>
</reference>
<protein>
    <submittedName>
        <fullName evidence="2">Uncharacterized protein</fullName>
    </submittedName>
</protein>
<evidence type="ECO:0000313" key="3">
    <source>
        <dbReference type="Proteomes" id="UP001151760"/>
    </source>
</evidence>
<dbReference type="Proteomes" id="UP001151760">
    <property type="component" value="Unassembled WGS sequence"/>
</dbReference>
<keyword evidence="3" id="KW-1185">Reference proteome</keyword>
<gene>
    <name evidence="2" type="ORF">Tco_0976382</name>
</gene>
<sequence length="360" mass="40273">MATNQALEYAPQCGDLIVESVFWCTAIAYDPNSPADNSEVRPLKEYKIKVTMMNDKNPLTLDFKTFIETTGQFYSAVDSLLSHHWDKAEFLGAEYTKDEKFRSFPNVLSNSNFTKDPSKVTDIELTALMIAVNNGEMISPLIRDSPSTVPDEGTGKTTPLSEGPREDKDSERLKSLTDMQSQTPPITSLLGANAEDQADNQTLLLTTTVDVQALLLSDDESPKPSKESSTEVPTKEPVSQEHQSHTPHKEIHESFKALKTDASDSESSSCSESLKSYDNYMPITERQLASNLKNVSEVIYAQYENNDVALRNFQQILNLFKTDHNTRLKRILKNLKEVQAAVKEDHALNKKVLEAIEAYT</sequence>
<name>A0ABQ5EH55_9ASTR</name>
<feature type="region of interest" description="Disordered" evidence="1">
    <location>
        <begin position="216"/>
        <end position="249"/>
    </location>
</feature>
<feature type="compositionally biased region" description="Basic and acidic residues" evidence="1">
    <location>
        <begin position="220"/>
        <end position="229"/>
    </location>
</feature>